<name>A0A1Q9AI56_9HYPH</name>
<dbReference type="AlphaFoldDB" id="A0A1Q9AI56"/>
<sequence>MGPECPGNCRLLEFQEMNMSKNMIRTVRDVFTTIGVAVDASVAYRHLSRRRMAGAEGMDLLSGIGQR</sequence>
<proteinExistence type="predicted"/>
<protein>
    <submittedName>
        <fullName evidence="1">Uncharacterized protein</fullName>
    </submittedName>
</protein>
<dbReference type="Proteomes" id="UP000186143">
    <property type="component" value="Unassembled WGS sequence"/>
</dbReference>
<evidence type="ECO:0000313" key="2">
    <source>
        <dbReference type="Proteomes" id="UP000186143"/>
    </source>
</evidence>
<evidence type="ECO:0000313" key="1">
    <source>
        <dbReference type="EMBL" id="OLP54897.1"/>
    </source>
</evidence>
<reference evidence="1 2" key="1">
    <citation type="submission" date="2016-09" db="EMBL/GenBank/DDBJ databases">
        <title>Rhizobium sp. nov., a novel species isolated from the rice rhizosphere.</title>
        <authorList>
            <person name="Zhao J."/>
            <person name="Zhang X."/>
        </authorList>
    </citation>
    <scope>NUCLEOTIDE SEQUENCE [LARGE SCALE GENOMIC DNA]</scope>
    <source>
        <strain evidence="1 2">MH17</strain>
    </source>
</reference>
<gene>
    <name evidence="1" type="ORF">BJF92_13925</name>
</gene>
<accession>A0A1Q9AI56</accession>
<comment type="caution">
    <text evidence="1">The sequence shown here is derived from an EMBL/GenBank/DDBJ whole genome shotgun (WGS) entry which is preliminary data.</text>
</comment>
<organism evidence="1 2">
    <name type="scientific">Xaviernesmea rhizosphaerae</name>
    <dbReference type="NCBI Taxonomy" id="1672749"/>
    <lineage>
        <taxon>Bacteria</taxon>
        <taxon>Pseudomonadati</taxon>
        <taxon>Pseudomonadota</taxon>
        <taxon>Alphaproteobacteria</taxon>
        <taxon>Hyphomicrobiales</taxon>
        <taxon>Rhizobiaceae</taxon>
        <taxon>Rhizobium/Agrobacterium group</taxon>
        <taxon>Xaviernesmea</taxon>
    </lineage>
</organism>
<dbReference type="EMBL" id="MKIO01000031">
    <property type="protein sequence ID" value="OLP54897.1"/>
    <property type="molecule type" value="Genomic_DNA"/>
</dbReference>